<sequence>FGPILKDQGFLCLLQLSLEYFGLADLQKWLGISAGTAVLIMQYAKEDLAAIRSGRSVPPTSR</sequence>
<keyword evidence="2" id="KW-1185">Reference proteome</keyword>
<gene>
    <name evidence="1" type="ORF">PAXRUDRAFT_150470</name>
</gene>
<name>A0A0D0DJ08_9AGAM</name>
<dbReference type="EMBL" id="KN825437">
    <property type="protein sequence ID" value="KIK91028.1"/>
    <property type="molecule type" value="Genomic_DNA"/>
</dbReference>
<evidence type="ECO:0000313" key="1">
    <source>
        <dbReference type="EMBL" id="KIK91028.1"/>
    </source>
</evidence>
<feature type="non-terminal residue" evidence="1">
    <location>
        <position position="1"/>
    </location>
</feature>
<evidence type="ECO:0000313" key="2">
    <source>
        <dbReference type="Proteomes" id="UP000054538"/>
    </source>
</evidence>
<reference evidence="1 2" key="1">
    <citation type="submission" date="2014-04" db="EMBL/GenBank/DDBJ databases">
        <authorList>
            <consortium name="DOE Joint Genome Institute"/>
            <person name="Kuo A."/>
            <person name="Kohler A."/>
            <person name="Jargeat P."/>
            <person name="Nagy L.G."/>
            <person name="Floudas D."/>
            <person name="Copeland A."/>
            <person name="Barry K.W."/>
            <person name="Cichocki N."/>
            <person name="Veneault-Fourrey C."/>
            <person name="LaButti K."/>
            <person name="Lindquist E.A."/>
            <person name="Lipzen A."/>
            <person name="Lundell T."/>
            <person name="Morin E."/>
            <person name="Murat C."/>
            <person name="Sun H."/>
            <person name="Tunlid A."/>
            <person name="Henrissat B."/>
            <person name="Grigoriev I.V."/>
            <person name="Hibbett D.S."/>
            <person name="Martin F."/>
            <person name="Nordberg H.P."/>
            <person name="Cantor M.N."/>
            <person name="Hua S.X."/>
        </authorList>
    </citation>
    <scope>NUCLEOTIDE SEQUENCE [LARGE SCALE GENOMIC DNA]</scope>
    <source>
        <strain evidence="1 2">Ve08.2h10</strain>
    </source>
</reference>
<proteinExistence type="predicted"/>
<reference evidence="2" key="2">
    <citation type="submission" date="2015-01" db="EMBL/GenBank/DDBJ databases">
        <title>Evolutionary Origins and Diversification of the Mycorrhizal Mutualists.</title>
        <authorList>
            <consortium name="DOE Joint Genome Institute"/>
            <consortium name="Mycorrhizal Genomics Consortium"/>
            <person name="Kohler A."/>
            <person name="Kuo A."/>
            <person name="Nagy L.G."/>
            <person name="Floudas D."/>
            <person name="Copeland A."/>
            <person name="Barry K.W."/>
            <person name="Cichocki N."/>
            <person name="Veneault-Fourrey C."/>
            <person name="LaButti K."/>
            <person name="Lindquist E.A."/>
            <person name="Lipzen A."/>
            <person name="Lundell T."/>
            <person name="Morin E."/>
            <person name="Murat C."/>
            <person name="Riley R."/>
            <person name="Ohm R."/>
            <person name="Sun H."/>
            <person name="Tunlid A."/>
            <person name="Henrissat B."/>
            <person name="Grigoriev I.V."/>
            <person name="Hibbett D.S."/>
            <person name="Martin F."/>
        </authorList>
    </citation>
    <scope>NUCLEOTIDE SEQUENCE [LARGE SCALE GENOMIC DNA]</scope>
    <source>
        <strain evidence="2">Ve08.2h10</strain>
    </source>
</reference>
<dbReference type="OrthoDB" id="2691536at2759"/>
<dbReference type="Proteomes" id="UP000054538">
    <property type="component" value="Unassembled WGS sequence"/>
</dbReference>
<dbReference type="InParanoid" id="A0A0D0DJ08"/>
<dbReference type="AlphaFoldDB" id="A0A0D0DJ08"/>
<accession>A0A0D0DJ08</accession>
<organism evidence="1 2">
    <name type="scientific">Paxillus rubicundulus Ve08.2h10</name>
    <dbReference type="NCBI Taxonomy" id="930991"/>
    <lineage>
        <taxon>Eukaryota</taxon>
        <taxon>Fungi</taxon>
        <taxon>Dikarya</taxon>
        <taxon>Basidiomycota</taxon>
        <taxon>Agaricomycotina</taxon>
        <taxon>Agaricomycetes</taxon>
        <taxon>Agaricomycetidae</taxon>
        <taxon>Boletales</taxon>
        <taxon>Paxilineae</taxon>
        <taxon>Paxillaceae</taxon>
        <taxon>Paxillus</taxon>
    </lineage>
</organism>
<protein>
    <submittedName>
        <fullName evidence="1">Uncharacterized protein</fullName>
    </submittedName>
</protein>
<dbReference type="HOGENOM" id="CLU_125775_1_0_1"/>